<accession>A0A5N6YWG0</accession>
<dbReference type="OrthoDB" id="5361958at2759"/>
<dbReference type="AlphaFoldDB" id="A0A5N6YWG0"/>
<proteinExistence type="predicted"/>
<dbReference type="Proteomes" id="UP000327118">
    <property type="component" value="Unassembled WGS sequence"/>
</dbReference>
<dbReference type="EMBL" id="ML739325">
    <property type="protein sequence ID" value="KAE8349273.1"/>
    <property type="molecule type" value="Genomic_DNA"/>
</dbReference>
<name>A0A5N6YWG0_9EURO</name>
<reference evidence="2" key="1">
    <citation type="submission" date="2019-04" db="EMBL/GenBank/DDBJ databases">
        <title>Friends and foes A comparative genomics studyof 23 Aspergillus species from section Flavi.</title>
        <authorList>
            <consortium name="DOE Joint Genome Institute"/>
            <person name="Kjaerbolling I."/>
            <person name="Vesth T."/>
            <person name="Frisvad J.C."/>
            <person name="Nybo J.L."/>
            <person name="Theobald S."/>
            <person name="Kildgaard S."/>
            <person name="Isbrandt T."/>
            <person name="Kuo A."/>
            <person name="Sato A."/>
            <person name="Lyhne E.K."/>
            <person name="Kogle M.E."/>
            <person name="Wiebenga A."/>
            <person name="Kun R.S."/>
            <person name="Lubbers R.J."/>
            <person name="Makela M.R."/>
            <person name="Barry K."/>
            <person name="Chovatia M."/>
            <person name="Clum A."/>
            <person name="Daum C."/>
            <person name="Haridas S."/>
            <person name="He G."/>
            <person name="LaButti K."/>
            <person name="Lipzen A."/>
            <person name="Mondo S."/>
            <person name="Riley R."/>
            <person name="Salamov A."/>
            <person name="Simmons B.A."/>
            <person name="Magnuson J.K."/>
            <person name="Henrissat B."/>
            <person name="Mortensen U.H."/>
            <person name="Larsen T.O."/>
            <person name="Devries R.P."/>
            <person name="Grigoriev I.V."/>
            <person name="Machida M."/>
            <person name="Baker S.E."/>
            <person name="Andersen M.R."/>
        </authorList>
    </citation>
    <scope>NUCLEOTIDE SEQUENCE [LARGE SCALE GENOMIC DNA]</scope>
    <source>
        <strain evidence="2">CBS 553.77</strain>
    </source>
</reference>
<evidence type="ECO:0000313" key="2">
    <source>
        <dbReference type="Proteomes" id="UP000327118"/>
    </source>
</evidence>
<organism evidence="1 2">
    <name type="scientific">Aspergillus coremiiformis</name>
    <dbReference type="NCBI Taxonomy" id="138285"/>
    <lineage>
        <taxon>Eukaryota</taxon>
        <taxon>Fungi</taxon>
        <taxon>Dikarya</taxon>
        <taxon>Ascomycota</taxon>
        <taxon>Pezizomycotina</taxon>
        <taxon>Eurotiomycetes</taxon>
        <taxon>Eurotiomycetidae</taxon>
        <taxon>Eurotiales</taxon>
        <taxon>Aspergillaceae</taxon>
        <taxon>Aspergillus</taxon>
        <taxon>Aspergillus subgen. Circumdati</taxon>
    </lineage>
</organism>
<sequence length="450" mass="49079">MAVCLRSSLVGSLQLKAPYIAFPSTPFTLGPSNRGYGSRHCADAAPFTLWDAESNDFRPAAPHETQWIVDTFCAESITYAWPQIFIETATPPSSVPLTVACVAASFIPVGSKPRFLSANTSYSNPRIADPIPAHLHLPKWERPSTEQCRLVLEALGCIVNIEAINFLAPIIIVELQYGDGKEYGRISLPGLVGGRTTIYHHSPRSFWDMQELARERLINPSEAIQDTINYPQSPLGTLCPGVRVESGLVSRDGRYMDDTMASTAGVLLRSAHEGPRLTVSNHAFLSAEDVYHPSSHAGVCVGEITERFEHLDVALVKLFPSLTFTNTKNFQAQIPNRLLRSSQTPNNVWCSLDGMATGLVFLRVAGVRIRPAKRPPGVQTPFLDFKADNIMDYIGPVGGPIREGVCGAPIVVDDGQDGGVVGFFQFGESNSSWALSPCLDDLIDRGWDLV</sequence>
<gene>
    <name evidence="1" type="ORF">BDV28DRAFT_152044</name>
</gene>
<evidence type="ECO:0000313" key="1">
    <source>
        <dbReference type="EMBL" id="KAE8349273.1"/>
    </source>
</evidence>
<keyword evidence="2" id="KW-1185">Reference proteome</keyword>
<protein>
    <submittedName>
        <fullName evidence="1">Uncharacterized protein</fullName>
    </submittedName>
</protein>